<organism evidence="11 12">
    <name type="scientific">Marinisporobacter balticus</name>
    <dbReference type="NCBI Taxonomy" id="2018667"/>
    <lineage>
        <taxon>Bacteria</taxon>
        <taxon>Bacillati</taxon>
        <taxon>Bacillota</taxon>
        <taxon>Clostridia</taxon>
        <taxon>Peptostreptococcales</taxon>
        <taxon>Thermotaleaceae</taxon>
        <taxon>Marinisporobacter</taxon>
    </lineage>
</organism>
<dbReference type="GO" id="GO:0005886">
    <property type="term" value="C:plasma membrane"/>
    <property type="evidence" value="ECO:0007669"/>
    <property type="project" value="UniProtKB-SubCell"/>
</dbReference>
<evidence type="ECO:0000256" key="2">
    <source>
        <dbReference type="ARBA" id="ARBA00022448"/>
    </source>
</evidence>
<keyword evidence="2" id="KW-0813">Transport</keyword>
<gene>
    <name evidence="11" type="ORF">EV214_11548</name>
</gene>
<dbReference type="InterPro" id="IPR004772">
    <property type="entry name" value="TrkH"/>
</dbReference>
<dbReference type="EMBL" id="SLWV01000015">
    <property type="protein sequence ID" value="TCO73658.1"/>
    <property type="molecule type" value="Genomic_DNA"/>
</dbReference>
<evidence type="ECO:0000256" key="8">
    <source>
        <dbReference type="ARBA" id="ARBA00023065"/>
    </source>
</evidence>
<dbReference type="NCBIfam" id="TIGR00933">
    <property type="entry name" value="2a38"/>
    <property type="match status" value="1"/>
</dbReference>
<accession>A0A4R2KU03</accession>
<evidence type="ECO:0000256" key="1">
    <source>
        <dbReference type="ARBA" id="ARBA00004651"/>
    </source>
</evidence>
<evidence type="ECO:0000313" key="11">
    <source>
        <dbReference type="EMBL" id="TCO73658.1"/>
    </source>
</evidence>
<keyword evidence="9 10" id="KW-0472">Membrane</keyword>
<feature type="transmembrane region" description="Helical" evidence="10">
    <location>
        <begin position="28"/>
        <end position="51"/>
    </location>
</feature>
<evidence type="ECO:0000256" key="7">
    <source>
        <dbReference type="ARBA" id="ARBA00022989"/>
    </source>
</evidence>
<keyword evidence="3" id="KW-1003">Cell membrane</keyword>
<dbReference type="PANTHER" id="PTHR32024">
    <property type="entry name" value="TRK SYSTEM POTASSIUM UPTAKE PROTEIN TRKG-RELATED"/>
    <property type="match status" value="1"/>
</dbReference>
<proteinExistence type="predicted"/>
<feature type="transmembrane region" description="Helical" evidence="10">
    <location>
        <begin position="393"/>
        <end position="413"/>
    </location>
</feature>
<evidence type="ECO:0000256" key="9">
    <source>
        <dbReference type="ARBA" id="ARBA00023136"/>
    </source>
</evidence>
<feature type="transmembrane region" description="Helical" evidence="10">
    <location>
        <begin position="303"/>
        <end position="320"/>
    </location>
</feature>
<feature type="transmembrane region" description="Helical" evidence="10">
    <location>
        <begin position="57"/>
        <end position="79"/>
    </location>
</feature>
<evidence type="ECO:0000256" key="3">
    <source>
        <dbReference type="ARBA" id="ARBA00022475"/>
    </source>
</evidence>
<dbReference type="InterPro" id="IPR003445">
    <property type="entry name" value="Cat_transpt"/>
</dbReference>
<keyword evidence="4" id="KW-0633">Potassium transport</keyword>
<evidence type="ECO:0000256" key="5">
    <source>
        <dbReference type="ARBA" id="ARBA00022692"/>
    </source>
</evidence>
<dbReference type="Pfam" id="PF02386">
    <property type="entry name" value="TrkH"/>
    <property type="match status" value="1"/>
</dbReference>
<keyword evidence="5 10" id="KW-0812">Transmembrane</keyword>
<evidence type="ECO:0000256" key="10">
    <source>
        <dbReference type="SAM" id="Phobius"/>
    </source>
</evidence>
<keyword evidence="7 10" id="KW-1133">Transmembrane helix</keyword>
<protein>
    <submittedName>
        <fullName evidence="11">Trk system potassium uptake protein TrkH</fullName>
    </submittedName>
</protein>
<feature type="transmembrane region" description="Helical" evidence="10">
    <location>
        <begin position="243"/>
        <end position="264"/>
    </location>
</feature>
<feature type="transmembrane region" description="Helical" evidence="10">
    <location>
        <begin position="175"/>
        <end position="195"/>
    </location>
</feature>
<keyword evidence="6" id="KW-0630">Potassium</keyword>
<feature type="transmembrane region" description="Helical" evidence="10">
    <location>
        <begin position="419"/>
        <end position="444"/>
    </location>
</feature>
<evidence type="ECO:0000256" key="6">
    <source>
        <dbReference type="ARBA" id="ARBA00022958"/>
    </source>
</evidence>
<evidence type="ECO:0000256" key="4">
    <source>
        <dbReference type="ARBA" id="ARBA00022538"/>
    </source>
</evidence>
<dbReference type="PANTHER" id="PTHR32024:SF1">
    <property type="entry name" value="KTR SYSTEM POTASSIUM UPTAKE PROTEIN B"/>
    <property type="match status" value="1"/>
</dbReference>
<feature type="transmembrane region" description="Helical" evidence="10">
    <location>
        <begin position="91"/>
        <end position="115"/>
    </location>
</feature>
<keyword evidence="12" id="KW-1185">Reference proteome</keyword>
<feature type="transmembrane region" description="Helical" evidence="10">
    <location>
        <begin position="207"/>
        <end position="231"/>
    </location>
</feature>
<dbReference type="GO" id="GO:0015379">
    <property type="term" value="F:potassium:chloride symporter activity"/>
    <property type="evidence" value="ECO:0007669"/>
    <property type="project" value="InterPro"/>
</dbReference>
<feature type="transmembrane region" description="Helical" evidence="10">
    <location>
        <begin position="142"/>
        <end position="163"/>
    </location>
</feature>
<name>A0A4R2KU03_9FIRM</name>
<reference evidence="11 12" key="1">
    <citation type="submission" date="2019-03" db="EMBL/GenBank/DDBJ databases">
        <title>Genomic Encyclopedia of Type Strains, Phase IV (KMG-IV): sequencing the most valuable type-strain genomes for metagenomic binning, comparative biology and taxonomic classification.</title>
        <authorList>
            <person name="Goeker M."/>
        </authorList>
    </citation>
    <scope>NUCLEOTIDE SEQUENCE [LARGE SCALE GENOMIC DNA]</scope>
    <source>
        <strain evidence="11 12">DSM 102940</strain>
    </source>
</reference>
<keyword evidence="8" id="KW-0406">Ion transport</keyword>
<dbReference type="AlphaFoldDB" id="A0A4R2KU03"/>
<evidence type="ECO:0000313" key="12">
    <source>
        <dbReference type="Proteomes" id="UP000294919"/>
    </source>
</evidence>
<sequence>MRKLGKIWTGVIKININKRIDKHTLNPAQILVLGFASVILMGGILLSLPIASNSGHSIGFMNAIFTATSAVCVTGLVVVDTSTYWTVFGQSVIILLIQIGGLGFMTMATFFALIFGKRITLRERIVMQEALNQFNISGIVRITQYVLITTFTIEGIGAILLSFKFIPIYGIPKGIGMSIFHAISAFCNAGFDLVGNFRSLTPFADDFLINVVVCLLIITGGLGFTVIVEILQKRKFAKFSLHTKLVLYITGALLIFGFVGVFILEYTNPNTMGNLSFKGKLLSALFHSVTPRTAGFNTLPTDQLTTATIFMTIVLMFIGGSSGSTAGGVKTTTAGVILWTIISIIKGKEDTEVFNRRIPKNIVNRALAVIGIAMALIIFVTMVLSITEDGSSFIEIFFEVTSAFATVGLSLGITPKLSFIGKIVISLTMFAGRVGPMTIALALARQQQKNKGLIKYPEERVIVG</sequence>
<feature type="transmembrane region" description="Helical" evidence="10">
    <location>
        <begin position="365"/>
        <end position="386"/>
    </location>
</feature>
<dbReference type="Proteomes" id="UP000294919">
    <property type="component" value="Unassembled WGS sequence"/>
</dbReference>
<comment type="subcellular location">
    <subcellularLocation>
        <location evidence="1">Cell membrane</location>
        <topology evidence="1">Multi-pass membrane protein</topology>
    </subcellularLocation>
</comment>
<dbReference type="RefSeq" id="WP_132245836.1">
    <property type="nucleotide sequence ID" value="NZ_SLWV01000015.1"/>
</dbReference>
<dbReference type="OrthoDB" id="9810952at2"/>
<comment type="caution">
    <text evidence="11">The sequence shown here is derived from an EMBL/GenBank/DDBJ whole genome shotgun (WGS) entry which is preliminary data.</text>
</comment>